<name>A0A172T4Y4_FERPE</name>
<feature type="transmembrane region" description="Helical" evidence="7">
    <location>
        <begin position="6"/>
        <end position="25"/>
    </location>
</feature>
<dbReference type="PATRIC" id="fig|93466.3.peg.1864"/>
<sequence length="294" mass="32837">MIYQAFGAVLPSFIMMFVGYIYGKLFKEDITLFNKIATWLMAPIVTFAFMNDYIPTAGVLLRYGMGFSVMFAISFLISRLHKEDREIFFTGNVYVNSGYLGYPVLMALWGERALALGVVYSFVNVFVGSTLLPALIRGKLELKNILKLPFLYAIILGWGFGIAGISYKQLPAGVLTAFNWLKEMAIPFLLLQVGLGISRIKFETSSIKGYSFVVVERLLLIPLMLLPIAFFFEPLEAKVFLLECAMPIGVNSVVVIGAFKKELVPKAGMTVALTTLFSLVTLPFWAYVIERIFG</sequence>
<dbReference type="InterPro" id="IPR004776">
    <property type="entry name" value="Mem_transp_PIN-like"/>
</dbReference>
<keyword evidence="3" id="KW-1003">Cell membrane</keyword>
<dbReference type="EMBL" id="CP011393">
    <property type="protein sequence ID" value="ANE42030.1"/>
    <property type="molecule type" value="Genomic_DNA"/>
</dbReference>
<accession>A0A172T4Y4</accession>
<dbReference type="Pfam" id="PF03547">
    <property type="entry name" value="Mem_trans"/>
    <property type="match status" value="2"/>
</dbReference>
<keyword evidence="4 7" id="KW-0812">Transmembrane</keyword>
<dbReference type="Proteomes" id="UP000077096">
    <property type="component" value="Chromosome"/>
</dbReference>
<evidence type="ECO:0000256" key="4">
    <source>
        <dbReference type="ARBA" id="ARBA00022692"/>
    </source>
</evidence>
<dbReference type="AlphaFoldDB" id="A0A172T4Y4"/>
<gene>
    <name evidence="8" type="ORF">JM64_08895</name>
</gene>
<comment type="subcellular location">
    <subcellularLocation>
        <location evidence="1">Membrane</location>
        <topology evidence="1">Multi-pass membrane protein</topology>
    </subcellularLocation>
</comment>
<dbReference type="KEGG" id="fng:JM64_08895"/>
<evidence type="ECO:0000256" key="1">
    <source>
        <dbReference type="ARBA" id="ARBA00004141"/>
    </source>
</evidence>
<evidence type="ECO:0000256" key="2">
    <source>
        <dbReference type="ARBA" id="ARBA00022448"/>
    </source>
</evidence>
<dbReference type="GO" id="GO:0055085">
    <property type="term" value="P:transmembrane transport"/>
    <property type="evidence" value="ECO:0007669"/>
    <property type="project" value="InterPro"/>
</dbReference>
<dbReference type="PANTHER" id="PTHR36838">
    <property type="entry name" value="AUXIN EFFLUX CARRIER FAMILY PROTEIN"/>
    <property type="match status" value="1"/>
</dbReference>
<protein>
    <submittedName>
        <fullName evidence="8">Transporter</fullName>
    </submittedName>
</protein>
<keyword evidence="5 7" id="KW-1133">Transmembrane helix</keyword>
<proteinExistence type="predicted"/>
<feature type="transmembrane region" description="Helical" evidence="7">
    <location>
        <begin position="209"/>
        <end position="232"/>
    </location>
</feature>
<organism evidence="8 9">
    <name type="scientific">Fervidobacterium pennivorans</name>
    <dbReference type="NCBI Taxonomy" id="93466"/>
    <lineage>
        <taxon>Bacteria</taxon>
        <taxon>Thermotogati</taxon>
        <taxon>Thermotogota</taxon>
        <taxon>Thermotogae</taxon>
        <taxon>Thermotogales</taxon>
        <taxon>Fervidobacteriaceae</taxon>
        <taxon>Fervidobacterium</taxon>
    </lineage>
</organism>
<dbReference type="OrthoDB" id="9798064at2"/>
<keyword evidence="6 7" id="KW-0472">Membrane</keyword>
<feature type="transmembrane region" description="Helical" evidence="7">
    <location>
        <begin position="115"/>
        <end position="136"/>
    </location>
</feature>
<dbReference type="PANTHER" id="PTHR36838:SF1">
    <property type="entry name" value="SLR1864 PROTEIN"/>
    <property type="match status" value="1"/>
</dbReference>
<evidence type="ECO:0000256" key="5">
    <source>
        <dbReference type="ARBA" id="ARBA00022989"/>
    </source>
</evidence>
<evidence type="ECO:0000256" key="3">
    <source>
        <dbReference type="ARBA" id="ARBA00022475"/>
    </source>
</evidence>
<evidence type="ECO:0000256" key="7">
    <source>
        <dbReference type="SAM" id="Phobius"/>
    </source>
</evidence>
<evidence type="ECO:0000256" key="6">
    <source>
        <dbReference type="ARBA" id="ARBA00023136"/>
    </source>
</evidence>
<feature type="transmembrane region" description="Helical" evidence="7">
    <location>
        <begin position="148"/>
        <end position="167"/>
    </location>
</feature>
<feature type="transmembrane region" description="Helical" evidence="7">
    <location>
        <begin position="60"/>
        <end position="80"/>
    </location>
</feature>
<feature type="transmembrane region" description="Helical" evidence="7">
    <location>
        <begin position="87"/>
        <end position="109"/>
    </location>
</feature>
<dbReference type="GO" id="GO:0016020">
    <property type="term" value="C:membrane"/>
    <property type="evidence" value="ECO:0007669"/>
    <property type="project" value="UniProtKB-SubCell"/>
</dbReference>
<reference evidence="8 9" key="1">
    <citation type="submission" date="2014-08" db="EMBL/GenBank/DDBJ databases">
        <title>Fervidobacterium pennivorans DYC genome.</title>
        <authorList>
            <person name="Wushke S."/>
        </authorList>
    </citation>
    <scope>NUCLEOTIDE SEQUENCE [LARGE SCALE GENOMIC DNA]</scope>
    <source>
        <strain evidence="8 9">DYC</strain>
    </source>
</reference>
<evidence type="ECO:0000313" key="9">
    <source>
        <dbReference type="Proteomes" id="UP000077096"/>
    </source>
</evidence>
<evidence type="ECO:0000313" key="8">
    <source>
        <dbReference type="EMBL" id="ANE42030.1"/>
    </source>
</evidence>
<keyword evidence="2" id="KW-0813">Transport</keyword>
<feature type="transmembrane region" description="Helical" evidence="7">
    <location>
        <begin position="271"/>
        <end position="289"/>
    </location>
</feature>
<feature type="transmembrane region" description="Helical" evidence="7">
    <location>
        <begin position="37"/>
        <end position="54"/>
    </location>
</feature>
<feature type="transmembrane region" description="Helical" evidence="7">
    <location>
        <begin position="179"/>
        <end position="197"/>
    </location>
</feature>